<dbReference type="Proteomes" id="UP001162501">
    <property type="component" value="Chromosome 31"/>
</dbReference>
<accession>A0AC59ZP11</accession>
<proteinExistence type="predicted"/>
<gene>
    <name evidence="1" type="ORF">MRATA1EN22A_LOCUS20706</name>
</gene>
<evidence type="ECO:0000313" key="2">
    <source>
        <dbReference type="Proteomes" id="UP001162501"/>
    </source>
</evidence>
<name>A0AC59ZP11_RANTA</name>
<dbReference type="EMBL" id="OX596115">
    <property type="protein sequence ID" value="CAN0474220.1"/>
    <property type="molecule type" value="Genomic_DNA"/>
</dbReference>
<reference evidence="1" key="1">
    <citation type="submission" date="2023-05" db="EMBL/GenBank/DDBJ databases">
        <authorList>
            <consortium name="ELIXIR-Norway"/>
        </authorList>
    </citation>
    <scope>NUCLEOTIDE SEQUENCE</scope>
</reference>
<sequence>MPHPFCKVFLDSRANSIQRDSLSKGIKEQKTGPLGTVLESGHHTTLSVLWSVSLALVALTCEYCLSFAESTELVSTVVLCPQFSCLHQLQLLL</sequence>
<organism evidence="1 2">
    <name type="scientific">Rangifer tarandus platyrhynchus</name>
    <name type="common">Svalbard reindeer</name>
    <dbReference type="NCBI Taxonomy" id="3082113"/>
    <lineage>
        <taxon>Eukaryota</taxon>
        <taxon>Metazoa</taxon>
        <taxon>Chordata</taxon>
        <taxon>Craniata</taxon>
        <taxon>Vertebrata</taxon>
        <taxon>Euteleostomi</taxon>
        <taxon>Mammalia</taxon>
        <taxon>Eutheria</taxon>
        <taxon>Laurasiatheria</taxon>
        <taxon>Artiodactyla</taxon>
        <taxon>Ruminantia</taxon>
        <taxon>Pecora</taxon>
        <taxon>Cervidae</taxon>
        <taxon>Odocoileinae</taxon>
        <taxon>Rangifer</taxon>
    </lineage>
</organism>
<feature type="non-terminal residue" evidence="1">
    <location>
        <position position="93"/>
    </location>
</feature>
<evidence type="ECO:0000313" key="1">
    <source>
        <dbReference type="EMBL" id="CAN0474220.1"/>
    </source>
</evidence>
<reference evidence="1" key="2">
    <citation type="submission" date="2025-03" db="EMBL/GenBank/DDBJ databases">
        <authorList>
            <consortium name="ELIXIR-Norway"/>
            <consortium name="Elixir Norway"/>
        </authorList>
    </citation>
    <scope>NUCLEOTIDE SEQUENCE</scope>
</reference>
<protein>
    <submittedName>
        <fullName evidence="1">Uncharacterized protein</fullName>
    </submittedName>
</protein>